<proteinExistence type="predicted"/>
<feature type="signal peptide" evidence="1">
    <location>
        <begin position="1"/>
        <end position="22"/>
    </location>
</feature>
<accession>A0ABP3NAH9</accession>
<protein>
    <submittedName>
        <fullName evidence="5">Flagellar assembly protein FlgT</fullName>
    </submittedName>
</protein>
<keyword evidence="6" id="KW-1185">Reference proteome</keyword>
<evidence type="ECO:0000313" key="6">
    <source>
        <dbReference type="Proteomes" id="UP001501169"/>
    </source>
</evidence>
<dbReference type="InterPro" id="IPR032388">
    <property type="entry name" value="FlgT_C"/>
</dbReference>
<dbReference type="InterPro" id="IPR038180">
    <property type="entry name" value="FlgT_N_sf"/>
</dbReference>
<comment type="caution">
    <text evidence="5">The sequence shown here is derived from an EMBL/GenBank/DDBJ whole genome shotgun (WGS) entry which is preliminary data.</text>
</comment>
<dbReference type="Gene3D" id="3.30.1660.40">
    <property type="entry name" value="FlgT, N-terminal domain"/>
    <property type="match status" value="1"/>
</dbReference>
<organism evidence="5 6">
    <name type="scientific">Rheinheimera aquimaris</name>
    <dbReference type="NCBI Taxonomy" id="412437"/>
    <lineage>
        <taxon>Bacteria</taxon>
        <taxon>Pseudomonadati</taxon>
        <taxon>Pseudomonadota</taxon>
        <taxon>Gammaproteobacteria</taxon>
        <taxon>Chromatiales</taxon>
        <taxon>Chromatiaceae</taxon>
        <taxon>Rheinheimera</taxon>
    </lineage>
</organism>
<dbReference type="Pfam" id="PF16539">
    <property type="entry name" value="FlgT_M"/>
    <property type="match status" value="1"/>
</dbReference>
<keyword evidence="5" id="KW-0969">Cilium</keyword>
<feature type="domain" description="Flagellar assembly protein T N-terminal" evidence="4">
    <location>
        <begin position="23"/>
        <end position="108"/>
    </location>
</feature>
<evidence type="ECO:0000256" key="1">
    <source>
        <dbReference type="SAM" id="SignalP"/>
    </source>
</evidence>
<dbReference type="InterPro" id="IPR032370">
    <property type="entry name" value="FlgT_N"/>
</dbReference>
<dbReference type="Gene3D" id="2.40.10.410">
    <property type="entry name" value="FlgT, C-terminal domain"/>
    <property type="match status" value="1"/>
</dbReference>
<dbReference type="InterPro" id="IPR038165">
    <property type="entry name" value="FlgT_C_sf"/>
</dbReference>
<dbReference type="RefSeq" id="WP_226765893.1">
    <property type="nucleotide sequence ID" value="NZ_BAAAEO010000001.1"/>
</dbReference>
<evidence type="ECO:0000259" key="3">
    <source>
        <dbReference type="Pfam" id="PF16539"/>
    </source>
</evidence>
<dbReference type="InterPro" id="IPR032386">
    <property type="entry name" value="FlgT_M"/>
</dbReference>
<reference evidence="6" key="1">
    <citation type="journal article" date="2019" name="Int. J. Syst. Evol. Microbiol.">
        <title>The Global Catalogue of Microorganisms (GCM) 10K type strain sequencing project: providing services to taxonomists for standard genome sequencing and annotation.</title>
        <authorList>
            <consortium name="The Broad Institute Genomics Platform"/>
            <consortium name="The Broad Institute Genome Sequencing Center for Infectious Disease"/>
            <person name="Wu L."/>
            <person name="Ma J."/>
        </authorList>
    </citation>
    <scope>NUCLEOTIDE SEQUENCE [LARGE SCALE GENOMIC DNA]</scope>
    <source>
        <strain evidence="6">JCM 14331</strain>
    </source>
</reference>
<feature type="domain" description="Flagellar assembly protein T C-terminal" evidence="2">
    <location>
        <begin position="300"/>
        <end position="371"/>
    </location>
</feature>
<dbReference type="Gene3D" id="3.40.50.10610">
    <property type="entry name" value="ABC-type transport auxiliary lipoprotein component"/>
    <property type="match status" value="1"/>
</dbReference>
<evidence type="ECO:0000313" key="5">
    <source>
        <dbReference type="EMBL" id="GAA0537583.1"/>
    </source>
</evidence>
<gene>
    <name evidence="5" type="ORF">GCM10009098_01300</name>
</gene>
<evidence type="ECO:0000259" key="2">
    <source>
        <dbReference type="Pfam" id="PF16538"/>
    </source>
</evidence>
<dbReference type="Pfam" id="PF16538">
    <property type="entry name" value="FlgT_C"/>
    <property type="match status" value="1"/>
</dbReference>
<evidence type="ECO:0000259" key="4">
    <source>
        <dbReference type="Pfam" id="PF16548"/>
    </source>
</evidence>
<keyword evidence="5" id="KW-0966">Cell projection</keyword>
<dbReference type="Proteomes" id="UP001501169">
    <property type="component" value="Unassembled WGS sequence"/>
</dbReference>
<keyword evidence="1" id="KW-0732">Signal</keyword>
<dbReference type="Pfam" id="PF16548">
    <property type="entry name" value="FlgT_N"/>
    <property type="match status" value="1"/>
</dbReference>
<feature type="domain" description="Flagellar assembly protein T middle" evidence="3">
    <location>
        <begin position="114"/>
        <end position="253"/>
    </location>
</feature>
<feature type="chain" id="PRO_5046613357" evidence="1">
    <location>
        <begin position="23"/>
        <end position="379"/>
    </location>
</feature>
<dbReference type="EMBL" id="BAAAEO010000001">
    <property type="protein sequence ID" value="GAA0537583.1"/>
    <property type="molecule type" value="Genomic_DNA"/>
</dbReference>
<name>A0ABP3NAH9_9GAMM</name>
<sequence>MMKRHLIISVLGAALLSLPGQAAWYEATGQAFISQGDVEQARQQAIDDAVKRAALAAGASVRSTQVVLNGVLQQEQLGVSSQGEIKQLQLITEQQQDDLITVTLRLDIEAQGSSCEGNIYRKPLLLSQVQLHARQDAIYGQLFELGADVTNQLKLHMQDYSPAALVKPMQQSVTAQQLVYPDTDRMFRQGNQYILLAQINDLSLGQSTNRFWQQSQKERFFSLQVNLYDLFEQHLVFQQEYRTSASWPYESKSTPASHSQAFWQMPYGQKIDHLLSAVAEDVQRQLQCEPLLSSIRQVKDNQVMLEIGKIHGLQPGDELQLFQLQRHPTSPGIKRLIKEAVSLKVTDLSEQHAWASGSTKLLKHIQQGDIVSVRKIASY</sequence>
<keyword evidence="5" id="KW-0282">Flagellum</keyword>